<protein>
    <submittedName>
        <fullName evidence="2">Deoxynucleoside triphosphate triphosphohydrolase SAMHD1-like</fullName>
    </submittedName>
</protein>
<dbReference type="PANTHER" id="PTHR11373">
    <property type="entry name" value="DEOXYNUCLEOSIDE TRIPHOSPHATE TRIPHOSPHOHYDROLASE"/>
    <property type="match status" value="1"/>
</dbReference>
<evidence type="ECO:0000313" key="3">
    <source>
        <dbReference type="Proteomes" id="UP000472262"/>
    </source>
</evidence>
<dbReference type="Gene3D" id="1.10.3210.10">
    <property type="entry name" value="Hypothetical protein af1432"/>
    <property type="match status" value="1"/>
</dbReference>
<organism evidence="2 3">
    <name type="scientific">Sinocyclocheilus grahami</name>
    <name type="common">Dianchi golden-line fish</name>
    <name type="synonym">Barbus grahami</name>
    <dbReference type="NCBI Taxonomy" id="75366"/>
    <lineage>
        <taxon>Eukaryota</taxon>
        <taxon>Metazoa</taxon>
        <taxon>Chordata</taxon>
        <taxon>Craniata</taxon>
        <taxon>Vertebrata</taxon>
        <taxon>Euteleostomi</taxon>
        <taxon>Actinopterygii</taxon>
        <taxon>Neopterygii</taxon>
        <taxon>Teleostei</taxon>
        <taxon>Ostariophysi</taxon>
        <taxon>Cypriniformes</taxon>
        <taxon>Cyprinidae</taxon>
        <taxon>Cyprininae</taxon>
        <taxon>Sinocyclocheilus</taxon>
    </lineage>
</organism>
<keyword evidence="3" id="KW-1185">Reference proteome</keyword>
<feature type="region of interest" description="Disordered" evidence="1">
    <location>
        <begin position="212"/>
        <end position="238"/>
    </location>
</feature>
<name>A0A672L257_SINGR</name>
<dbReference type="SUPFAM" id="SSF109604">
    <property type="entry name" value="HD-domain/PDEase-like"/>
    <property type="match status" value="1"/>
</dbReference>
<dbReference type="InParanoid" id="A0A672L257"/>
<accession>A0A672L257</accession>
<sequence>MGFGEVGKEPIDNVHFYSKSDLKTAFKMKKYQVSSLKPEKFHEFLVRVYYDPADQKHQREVQQKAEKCFHEWCKNPENTFIDCGNSDSGKEDDDDDDDDDEDEEEQENEKTSSSKIFNDPIHGHIELPHLLVKIIDTPQFQRLRHIKQLGGAYLVYPGATHTRFEHSLGMAHLAGSLLKVLREKQDKCIEKIEKDINKLKELKKKQEELKKKPEKLKKKEEELKKTEEELQKKEEEQEEKKKELITEQEMLCVQIAALCYNLGHGPFSHLFEKFIHKAWPAAAGGSGDDQQPGPSEEKKKKEKEEKERASDDKWKVASIWIFLDIVRNEGLNTELTNKDLTFIQMLIEGDYKAAQENKSFLYEIVANNWNGIDVRRWDYFARDCHYLGISNSFDHQRMLKSAQVCKVNGTNHICFRDKVADNIYDMFHTRYTLYQQAYQHKIVNITENKIIKALLEAKDVLEISPISPVSPDDIKQKIKNITSSSRKRKMPSSEDEKSAKFIKLTDHIFEKILYSSDDKLKDARKELEDVVMRRLQKCVGETRLKEIEEKEAFKDNWNKAVDEWNKLHPTVFLDKKDFSTEVIPLDYNKGAEKVIPLDYNKEDEKEVDPIDHVYFYRKKQHNKGRKIR</sequence>
<feature type="region of interest" description="Disordered" evidence="1">
    <location>
        <begin position="282"/>
        <end position="309"/>
    </location>
</feature>
<evidence type="ECO:0000256" key="1">
    <source>
        <dbReference type="SAM" id="MobiDB-lite"/>
    </source>
</evidence>
<reference evidence="2" key="1">
    <citation type="submission" date="2025-08" db="UniProtKB">
        <authorList>
            <consortium name="Ensembl"/>
        </authorList>
    </citation>
    <scope>IDENTIFICATION</scope>
</reference>
<dbReference type="OMA" id="WIFLDIV"/>
<dbReference type="InterPro" id="IPR050135">
    <property type="entry name" value="dGTPase-like"/>
</dbReference>
<proteinExistence type="predicted"/>
<gene>
    <name evidence="2" type="primary">LOC107573576</name>
</gene>
<dbReference type="AlphaFoldDB" id="A0A672L257"/>
<dbReference type="PANTHER" id="PTHR11373:SF4">
    <property type="entry name" value="DEOXYNUCLEOSIDE TRIPHOSPHATE TRIPHOSPHOHYDROLASE SAMHD1"/>
    <property type="match status" value="1"/>
</dbReference>
<dbReference type="Gene3D" id="3.30.70.2760">
    <property type="match status" value="2"/>
</dbReference>
<feature type="compositionally biased region" description="Basic and acidic residues" evidence="1">
    <location>
        <begin position="295"/>
        <end position="309"/>
    </location>
</feature>
<dbReference type="Ensembl" id="ENSSGRT00000019657.1">
    <property type="protein sequence ID" value="ENSSGRP00000018191.1"/>
    <property type="gene ID" value="ENSSGRG00000011039.1"/>
</dbReference>
<reference evidence="2" key="2">
    <citation type="submission" date="2025-09" db="UniProtKB">
        <authorList>
            <consortium name="Ensembl"/>
        </authorList>
    </citation>
    <scope>IDENTIFICATION</scope>
</reference>
<dbReference type="Proteomes" id="UP000472262">
    <property type="component" value="Unassembled WGS sequence"/>
</dbReference>
<evidence type="ECO:0000313" key="2">
    <source>
        <dbReference type="Ensembl" id="ENSSGRP00000018191.1"/>
    </source>
</evidence>
<feature type="compositionally biased region" description="Acidic residues" evidence="1">
    <location>
        <begin position="90"/>
        <end position="107"/>
    </location>
</feature>
<dbReference type="GO" id="GO:0008832">
    <property type="term" value="F:dGTPase activity"/>
    <property type="evidence" value="ECO:0007669"/>
    <property type="project" value="TreeGrafter"/>
</dbReference>
<feature type="region of interest" description="Disordered" evidence="1">
    <location>
        <begin position="83"/>
        <end position="120"/>
    </location>
</feature>
<dbReference type="GO" id="GO:0006203">
    <property type="term" value="P:dGTP catabolic process"/>
    <property type="evidence" value="ECO:0007669"/>
    <property type="project" value="TreeGrafter"/>
</dbReference>